<dbReference type="Proteomes" id="UP000000763">
    <property type="component" value="Chromosome 8"/>
</dbReference>
<evidence type="ECO:0000313" key="1">
    <source>
        <dbReference type="EMBL" id="BAC99446.1"/>
    </source>
</evidence>
<organism evidence="2 3">
    <name type="scientific">Oryza sativa subsp. japonica</name>
    <name type="common">Rice</name>
    <dbReference type="NCBI Taxonomy" id="39947"/>
    <lineage>
        <taxon>Eukaryota</taxon>
        <taxon>Viridiplantae</taxon>
        <taxon>Streptophyta</taxon>
        <taxon>Embryophyta</taxon>
        <taxon>Tracheophyta</taxon>
        <taxon>Spermatophyta</taxon>
        <taxon>Magnoliopsida</taxon>
        <taxon>Liliopsida</taxon>
        <taxon>Poales</taxon>
        <taxon>Poaceae</taxon>
        <taxon>BOP clade</taxon>
        <taxon>Oryzoideae</taxon>
        <taxon>Oryzeae</taxon>
        <taxon>Oryzinae</taxon>
        <taxon>Oryza</taxon>
        <taxon>Oryza sativa</taxon>
    </lineage>
</organism>
<proteinExistence type="predicted"/>
<dbReference type="AlphaFoldDB" id="Q7EYB4"/>
<name>Q7EYB4_ORYSJ</name>
<accession>Q7EYB4</accession>
<dbReference type="EMBL" id="AP004005">
    <property type="protein sequence ID" value="BAC99446.1"/>
    <property type="molecule type" value="Genomic_DNA"/>
</dbReference>
<dbReference type="EMBL" id="AP005521">
    <property type="protein sequence ID" value="BAD01442.1"/>
    <property type="molecule type" value="Genomic_DNA"/>
</dbReference>
<gene>
    <name evidence="2" type="primary">P0477F03.144</name>
    <name evidence="1" type="ORF">OJ1188_F05.13</name>
</gene>
<protein>
    <submittedName>
        <fullName evidence="2">Uncharacterized protein</fullName>
    </submittedName>
</protein>
<sequence length="173" mass="18885">MDPIRKHYERGLVSSQCKAEKPIWPADPCRATLCSNKKKIVGLARETHPASYAKKVEPLNSFLAHAVNAVPPNCPFTAPTVVSKTSGAASDISIVAATRCSPVRQHRSPSLTMAPLPGPAARIPWKRPLSDAPLLLLQSDSQGLCRLERCRGANRHPRSVGKQPILRWWSPMG</sequence>
<reference evidence="2" key="2">
    <citation type="submission" date="2002-07" db="EMBL/GenBank/DDBJ databases">
        <title>Oryza sativa nipponbare(GA3) genomic DNA, chromosome 8, PAC clone:P0477F03.</title>
        <authorList>
            <person name="Sasaki T."/>
            <person name="Matsumoto T."/>
            <person name="Katayose Y."/>
        </authorList>
    </citation>
    <scope>NUCLEOTIDE SEQUENCE</scope>
</reference>
<evidence type="ECO:0000313" key="3">
    <source>
        <dbReference type="Proteomes" id="UP000000763"/>
    </source>
</evidence>
<reference evidence="3" key="4">
    <citation type="journal article" date="2008" name="Nucleic Acids Res.">
        <title>The rice annotation project database (RAP-DB): 2008 update.</title>
        <authorList>
            <consortium name="The rice annotation project (RAP)"/>
        </authorList>
    </citation>
    <scope>GENOME REANNOTATION</scope>
    <source>
        <strain evidence="3">cv. Nipponbare</strain>
    </source>
</reference>
<reference evidence="1" key="1">
    <citation type="submission" date="2001-08" db="EMBL/GenBank/DDBJ databases">
        <title>Oryza sativa nipponbare(GA3) genomic DNA, chromosome 8, BAC clone:OJ1188_F05.</title>
        <authorList>
            <person name="Sasaki T."/>
            <person name="Matsumoto T."/>
            <person name="Yamamoto K."/>
        </authorList>
    </citation>
    <scope>NUCLEOTIDE SEQUENCE</scope>
</reference>
<reference evidence="3" key="3">
    <citation type="journal article" date="2005" name="Nature">
        <title>The map-based sequence of the rice genome.</title>
        <authorList>
            <consortium name="International rice genome sequencing project (IRGSP)"/>
            <person name="Matsumoto T."/>
            <person name="Wu J."/>
            <person name="Kanamori H."/>
            <person name="Katayose Y."/>
            <person name="Fujisawa M."/>
            <person name="Namiki N."/>
            <person name="Mizuno H."/>
            <person name="Yamamoto K."/>
            <person name="Antonio B.A."/>
            <person name="Baba T."/>
            <person name="Sakata K."/>
            <person name="Nagamura Y."/>
            <person name="Aoki H."/>
            <person name="Arikawa K."/>
            <person name="Arita K."/>
            <person name="Bito T."/>
            <person name="Chiden Y."/>
            <person name="Fujitsuka N."/>
            <person name="Fukunaka R."/>
            <person name="Hamada M."/>
            <person name="Harada C."/>
            <person name="Hayashi A."/>
            <person name="Hijishita S."/>
            <person name="Honda M."/>
            <person name="Hosokawa S."/>
            <person name="Ichikawa Y."/>
            <person name="Idonuma A."/>
            <person name="Iijima M."/>
            <person name="Ikeda M."/>
            <person name="Ikeno M."/>
            <person name="Ito K."/>
            <person name="Ito S."/>
            <person name="Ito T."/>
            <person name="Ito Y."/>
            <person name="Ito Y."/>
            <person name="Iwabuchi A."/>
            <person name="Kamiya K."/>
            <person name="Karasawa W."/>
            <person name="Kurita K."/>
            <person name="Katagiri S."/>
            <person name="Kikuta A."/>
            <person name="Kobayashi H."/>
            <person name="Kobayashi N."/>
            <person name="Machita K."/>
            <person name="Maehara T."/>
            <person name="Masukawa M."/>
            <person name="Mizubayashi T."/>
            <person name="Mukai Y."/>
            <person name="Nagasaki H."/>
            <person name="Nagata Y."/>
            <person name="Naito S."/>
            <person name="Nakashima M."/>
            <person name="Nakama Y."/>
            <person name="Nakamichi Y."/>
            <person name="Nakamura M."/>
            <person name="Meguro A."/>
            <person name="Negishi M."/>
            <person name="Ohta I."/>
            <person name="Ohta T."/>
            <person name="Okamoto M."/>
            <person name="Ono N."/>
            <person name="Saji S."/>
            <person name="Sakaguchi M."/>
            <person name="Sakai K."/>
            <person name="Shibata M."/>
            <person name="Shimokawa T."/>
            <person name="Song J."/>
            <person name="Takazaki Y."/>
            <person name="Terasawa K."/>
            <person name="Tsugane M."/>
            <person name="Tsuji K."/>
            <person name="Ueda S."/>
            <person name="Waki K."/>
            <person name="Yamagata H."/>
            <person name="Yamamoto M."/>
            <person name="Yamamoto S."/>
            <person name="Yamane H."/>
            <person name="Yoshiki S."/>
            <person name="Yoshihara R."/>
            <person name="Yukawa K."/>
            <person name="Zhong H."/>
            <person name="Yano M."/>
            <person name="Yuan Q."/>
            <person name="Ouyang S."/>
            <person name="Liu J."/>
            <person name="Jones K.M."/>
            <person name="Gansberger K."/>
            <person name="Moffat K."/>
            <person name="Hill J."/>
            <person name="Bera J."/>
            <person name="Fadrosh D."/>
            <person name="Jin S."/>
            <person name="Johri S."/>
            <person name="Kim M."/>
            <person name="Overton L."/>
            <person name="Reardon M."/>
            <person name="Tsitrin T."/>
            <person name="Vuong H."/>
            <person name="Weaver B."/>
            <person name="Ciecko A."/>
            <person name="Tallon L."/>
            <person name="Jackson J."/>
            <person name="Pai G."/>
            <person name="Aken S.V."/>
            <person name="Utterback T."/>
            <person name="Reidmuller S."/>
            <person name="Feldblyum T."/>
            <person name="Hsiao J."/>
            <person name="Zismann V."/>
            <person name="Iobst S."/>
            <person name="de Vazeille A.R."/>
            <person name="Buell C.R."/>
            <person name="Ying K."/>
            <person name="Li Y."/>
            <person name="Lu T."/>
            <person name="Huang Y."/>
            <person name="Zhao Q."/>
            <person name="Feng Q."/>
            <person name="Zhang L."/>
            <person name="Zhu J."/>
            <person name="Weng Q."/>
            <person name="Mu J."/>
            <person name="Lu Y."/>
            <person name="Fan D."/>
            <person name="Liu Y."/>
            <person name="Guan J."/>
            <person name="Zhang Y."/>
            <person name="Yu S."/>
            <person name="Liu X."/>
            <person name="Zhang Y."/>
            <person name="Hong G."/>
            <person name="Han B."/>
            <person name="Choisne N."/>
            <person name="Demange N."/>
            <person name="Orjeda G."/>
            <person name="Samain S."/>
            <person name="Cattolico L."/>
            <person name="Pelletier E."/>
            <person name="Couloux A."/>
            <person name="Segurens B."/>
            <person name="Wincker P."/>
            <person name="D'Hont A."/>
            <person name="Scarpelli C."/>
            <person name="Weissenbach J."/>
            <person name="Salanoubat M."/>
            <person name="Quetier F."/>
            <person name="Yu Y."/>
            <person name="Kim H.R."/>
            <person name="Rambo T."/>
            <person name="Currie J."/>
            <person name="Collura K."/>
            <person name="Luo M."/>
            <person name="Yang T."/>
            <person name="Ammiraju J.S.S."/>
            <person name="Engler F."/>
            <person name="Soderlund C."/>
            <person name="Wing R.A."/>
            <person name="Palmer L.E."/>
            <person name="de la Bastide M."/>
            <person name="Spiegel L."/>
            <person name="Nascimento L."/>
            <person name="Zutavern T."/>
            <person name="O'Shaughnessy A."/>
            <person name="Dike S."/>
            <person name="Dedhia N."/>
            <person name="Preston R."/>
            <person name="Balija V."/>
            <person name="McCombie W.R."/>
            <person name="Chow T."/>
            <person name="Chen H."/>
            <person name="Chung M."/>
            <person name="Chen C."/>
            <person name="Shaw J."/>
            <person name="Wu H."/>
            <person name="Hsiao K."/>
            <person name="Chao Y."/>
            <person name="Chu M."/>
            <person name="Cheng C."/>
            <person name="Hour A."/>
            <person name="Lee P."/>
            <person name="Lin S."/>
            <person name="Lin Y."/>
            <person name="Liou J."/>
            <person name="Liu S."/>
            <person name="Hsing Y."/>
            <person name="Raghuvanshi S."/>
            <person name="Mohanty A."/>
            <person name="Bharti A.K."/>
            <person name="Gaur A."/>
            <person name="Gupta V."/>
            <person name="Kumar D."/>
            <person name="Ravi V."/>
            <person name="Vij S."/>
            <person name="Kapur A."/>
            <person name="Khurana P."/>
            <person name="Khurana P."/>
            <person name="Khurana J.P."/>
            <person name="Tyagi A.K."/>
            <person name="Gaikwad K."/>
            <person name="Singh A."/>
            <person name="Dalal V."/>
            <person name="Srivastava S."/>
            <person name="Dixit A."/>
            <person name="Pal A.K."/>
            <person name="Ghazi I.A."/>
            <person name="Yadav M."/>
            <person name="Pandit A."/>
            <person name="Bhargava A."/>
            <person name="Sureshbabu K."/>
            <person name="Batra K."/>
            <person name="Sharma T.R."/>
            <person name="Mohapatra T."/>
            <person name="Singh N.K."/>
            <person name="Messing J."/>
            <person name="Nelson A.B."/>
            <person name="Fuks G."/>
            <person name="Kavchok S."/>
            <person name="Keizer G."/>
            <person name="Linton E."/>
            <person name="Llaca V."/>
            <person name="Song R."/>
            <person name="Tanyolac B."/>
            <person name="Young S."/>
            <person name="Ho-Il K."/>
            <person name="Hahn J.H."/>
            <person name="Sangsakoo G."/>
            <person name="Vanavichit A."/>
            <person name="de Mattos Luiz.A.T."/>
            <person name="Zimmer P.D."/>
            <person name="Malone G."/>
            <person name="Dellagostin O."/>
            <person name="de Oliveira A.C."/>
            <person name="Bevan M."/>
            <person name="Bancroft I."/>
            <person name="Minx P."/>
            <person name="Cordum H."/>
            <person name="Wilson R."/>
            <person name="Cheng Z."/>
            <person name="Jin W."/>
            <person name="Jiang J."/>
            <person name="Leong S.A."/>
            <person name="Iwama H."/>
            <person name="Gojobori T."/>
            <person name="Itoh T."/>
            <person name="Niimura Y."/>
            <person name="Fujii Y."/>
            <person name="Habara T."/>
            <person name="Sakai H."/>
            <person name="Sato Y."/>
            <person name="Wilson G."/>
            <person name="Kumar K."/>
            <person name="McCouch S."/>
            <person name="Juretic N."/>
            <person name="Hoen D."/>
            <person name="Wright S."/>
            <person name="Bruskiewich R."/>
            <person name="Bureau T."/>
            <person name="Miyao A."/>
            <person name="Hirochika H."/>
            <person name="Nishikawa T."/>
            <person name="Kadowaki K."/>
            <person name="Sugiura M."/>
            <person name="Burr B."/>
            <person name="Sasaki T."/>
        </authorList>
    </citation>
    <scope>NUCLEOTIDE SEQUENCE [LARGE SCALE GENOMIC DNA]</scope>
    <source>
        <strain evidence="3">cv. Nipponbare</strain>
    </source>
</reference>
<evidence type="ECO:0000313" key="2">
    <source>
        <dbReference type="EMBL" id="BAD01442.1"/>
    </source>
</evidence>